<dbReference type="Gene3D" id="3.30.559.30">
    <property type="entry name" value="Nonribosomal peptide synthetase, condensation domain"/>
    <property type="match status" value="3"/>
</dbReference>
<keyword evidence="4" id="KW-0677">Repeat</keyword>
<dbReference type="InterPro" id="IPR020845">
    <property type="entry name" value="AMP-binding_CS"/>
</dbReference>
<dbReference type="RefSeq" id="WP_229488165.1">
    <property type="nucleotide sequence ID" value="NZ_JAIVFQ010000054.1"/>
</dbReference>
<gene>
    <name evidence="8" type="ORF">LC586_26330</name>
</gene>
<dbReference type="SUPFAM" id="SSF52777">
    <property type="entry name" value="CoA-dependent acyltransferases"/>
    <property type="match status" value="6"/>
</dbReference>
<accession>A0ABS8IFC8</accession>
<comment type="cofactor">
    <cofactor evidence="1">
        <name>pantetheine 4'-phosphate</name>
        <dbReference type="ChEBI" id="CHEBI:47942"/>
    </cofactor>
</comment>
<keyword evidence="2" id="KW-0596">Phosphopantetheine</keyword>
<name>A0ABS8IFC8_9NOSO</name>
<dbReference type="CDD" id="cd12116">
    <property type="entry name" value="A_NRPS_Ta1_like"/>
    <property type="match status" value="1"/>
</dbReference>
<dbReference type="CDD" id="cd19534">
    <property type="entry name" value="E_NRPS"/>
    <property type="match status" value="1"/>
</dbReference>
<dbReference type="Gene3D" id="1.10.1200.10">
    <property type="entry name" value="ACP-like"/>
    <property type="match status" value="2"/>
</dbReference>
<dbReference type="InterPro" id="IPR001242">
    <property type="entry name" value="Condensation_dom"/>
</dbReference>
<proteinExistence type="predicted"/>
<reference evidence="8 9" key="1">
    <citation type="journal article" date="2021" name="Microorganisms">
        <title>Genome Evolution of Filamentous Cyanobacterium Nostoc Species: From Facultative Symbiosis to Free Living.</title>
        <authorList>
            <person name="Huo D."/>
            <person name="Li H."/>
            <person name="Cai F."/>
            <person name="Guo X."/>
            <person name="Qiao Z."/>
            <person name="Wang W."/>
            <person name="Yu G."/>
            <person name="Li R."/>
        </authorList>
    </citation>
    <scope>NUCLEOTIDE SEQUENCE [LARGE SCALE GENOMIC DNA]</scope>
    <source>
        <strain evidence="8 9">CHAB 5714</strain>
    </source>
</reference>
<dbReference type="EMBL" id="JAIVFQ010000054">
    <property type="protein sequence ID" value="MCC5602614.1"/>
    <property type="molecule type" value="Genomic_DNA"/>
</dbReference>
<dbReference type="PROSITE" id="PS50075">
    <property type="entry name" value="CARRIER"/>
    <property type="match status" value="2"/>
</dbReference>
<dbReference type="PANTHER" id="PTHR45527">
    <property type="entry name" value="NONRIBOSOMAL PEPTIDE SYNTHETASE"/>
    <property type="match status" value="1"/>
</dbReference>
<dbReference type="Gene3D" id="3.30.300.30">
    <property type="match status" value="2"/>
</dbReference>
<dbReference type="Pfam" id="PF00501">
    <property type="entry name" value="AMP-binding"/>
    <property type="match status" value="2"/>
</dbReference>
<organism evidence="8 9">
    <name type="scientific">Nostoc favosum CHAB5714</name>
    <dbReference type="NCBI Taxonomy" id="2780399"/>
    <lineage>
        <taxon>Bacteria</taxon>
        <taxon>Bacillati</taxon>
        <taxon>Cyanobacteriota</taxon>
        <taxon>Cyanophyceae</taxon>
        <taxon>Nostocales</taxon>
        <taxon>Nostocaceae</taxon>
        <taxon>Nostoc</taxon>
        <taxon>Nostoc favosum</taxon>
    </lineage>
</organism>
<dbReference type="PROSITE" id="PS00455">
    <property type="entry name" value="AMP_BINDING"/>
    <property type="match status" value="2"/>
</dbReference>
<evidence type="ECO:0000256" key="1">
    <source>
        <dbReference type="ARBA" id="ARBA00001957"/>
    </source>
</evidence>
<evidence type="ECO:0000313" key="9">
    <source>
        <dbReference type="Proteomes" id="UP001199525"/>
    </source>
</evidence>
<dbReference type="InterPro" id="IPR025110">
    <property type="entry name" value="AMP-bd_C"/>
</dbReference>
<feature type="region of interest" description="Disordered" evidence="6">
    <location>
        <begin position="2036"/>
        <end position="2070"/>
    </location>
</feature>
<dbReference type="Pfam" id="PF00668">
    <property type="entry name" value="Condensation"/>
    <property type="match status" value="4"/>
</dbReference>
<dbReference type="CDD" id="cd19531">
    <property type="entry name" value="LCL_NRPS-like"/>
    <property type="match status" value="2"/>
</dbReference>
<dbReference type="InterPro" id="IPR010060">
    <property type="entry name" value="NRPS_synth"/>
</dbReference>
<dbReference type="InterPro" id="IPR045851">
    <property type="entry name" value="AMP-bd_C_sf"/>
</dbReference>
<dbReference type="Pfam" id="PF00550">
    <property type="entry name" value="PP-binding"/>
    <property type="match status" value="2"/>
</dbReference>
<sequence>MSHSQPNTSELQALQKRQLLAKLLQQQAAKQQNFPLSFAQKRLWFLEQLQPGLSVYNLPSALRLKGKLNINALGQSLQSIVRRHEILHTSFSVVNDEPVQNITANFTLTLPLVDLRGLSPEHQAAQVMQQANLLTVRPFHLTQAPLLRVVLLQLSTTEYVLLFVMHHIIADYWSMRVLVRELALLYQGYSEGKPLLLPDLSIQYVDFATWQQKWLQSEARTTQLAYWKEQLQNCPRELSLPIDYPRPARQTFKGARQFFTLSLALSDRLGQLSQQQGATLFMTMLTAFNVLLYRYSGQKDILVGSTVTSRDRPEIANLIGLFVNNLVFRTNLSGNPSFCDLLNQVRETVLRALSHQELPFEDLVEQLQPERNLSQNPLFQVMFILHNTKSQSTDLAGLTIEPLETEHSTTRFDLSLDMYETPRGLTGTLEYSTDLFQAATIDRLIQNFQTLLHGIGENPDQPIAELPLLTENEQQQLLVQWNDTVVEVPDLCIHELFAQQAARTPNKIAVIFENKSLTYRELNTKANQLAHYLQKLGVQTETRVGICCDRSLEMAIALLAVLKAGAAYIPLDPGYPQERLGFILQDAQISILLTQNRLLNLLPENTAEILCIDKHIDNLESENPLVKVDPNQLAYLIYTSGSTGTPKGVQILHRGLTNFLNAMAKMPGLTAKDTLLAVTTLAFDIAALEIFLPLIVGASLVLVPREVTLDGVQLAAAIEQHQISVMQATPATWRLLLASGWRGKEDLKILCGGEALDNSLAQQLISCSREVWNLYGPTETTIWSAAQKLNRCESVTIGRPIANTQFYVLDDHLQPVPVGVAGELYIGGAGVARGYWQRPDLTAERFVANPFGILTPPPTPPLAKGRGAKAQLWRGGVSGINSIASGFSCASSLYKTGDRVRYLPDGNLEYLGRLDNQVKIRGFRIELGEIEAVLNQHPEVAQAVVTVKEDEPREQRLVAYIVLNTPLPNPPQGIGRVTDRAGGVTAIRSFLATKLPAYMIPAAIVVLKKLPLTPNGKVDRQALPNPDINSVAITVTASYTPTQELLAGIWASVLGIESVAIDDNFFNLGGHSLLATRVVSQIRQVFNVELPLRHLFETPVLANFAQVIEQSQFLSVAPAILPIQRTGNLPLSFAQQRFWVLSQLEPDSPFYNIPLAVEIQGNIDLGILQHSFDEMVQQQEILRTTFQSVDGQPVLRIADFCQINILAIDLQALAANEQQQEIKNLVLLLSQQPFNLEDGPLLRVQLLRLGDTRHVLLLTLHHIIADAWSMGLLVRDVVGLYHAEARQRVAGVPPVVATAAPRRTEEEKFTDIQYVDFAYWQRQWLQGEVLEGHLEYWRQQLTDVPAMLELPTDYSRPAVQSFRGAVHRFGLSLGLTEALKQLSQRHHSTLFMTLLATLNVLLHRYTGSDDIVVGSAIANRNRVETESLIGCFANTLALRSDLSGYPTFEILLQRVRATALGAYAHQDLPFEQLVEVLQPVRSLSHTPIFQVMLVLQNLPLPELDMAGIQCQIIDADSGTAKFDLTWIVSETLEGLSCKLEYNTDLFAASTIARLAGHLETLLEAVVTNPQQPIAELPLLSIAEKQQLVEWNQTQREYPDGQCLHELFTAQVSQTPKHTAVIWGRESLSYQELNTKANQLAHYLQSLGVQPEVPVGICVNRSLDMIIGLLGILKAGGAYVPLDPSYPQERLGLIIQNAQIQVLITQQHQLPKLPSLDIPVICLDTDAEAISLENTANPISSLTPDNLAYIIYTSGTTGIPKGVAISHRSPVTLIYWAKEVYSAAQLAGVLASTSICFDLSVFEIFVTLSCKGSVILADNALQLPELPAAGQVTLLNTVPSAARELLRLNAIPASVQTVNLAGEPLPKSLVQQLYQQSTIDQVFNLYGPSEDTTYSTFTLIPKDSNQAPTIGHPIANTQVYILDKNLQPLPIGVPGEIYLGGAGIARGYWQQPDLTAERFVANPLIGDWALGIGHWALRTGDWGARELLSRGVEIKDSSASIKDSSASIKDSSASIKDSSASIKDSFTSIKDSSASIKDSSASIKDSPASIKDSSASIKDSPASIKDSSASIKDSSASIKDSFTSIKDSSPMPNAPCPMPHAQCPMPHAQCPMPNAQCPMPILYKTGDRARYLRDGNIEYLGRWDHQVKLRGFRIELGEIEAVLHQHPGVLQAVAIARQDMLDHARLVAYVVPKSKLQETELRQFLAAKLPGYMMPSALVIVETLPLTVNGKVDRRALPIPELQPVNTSFTVSRTPLEQQLVTIWSQVLGVESIGIHDNFFSLGGDSILAIQVVAKANQQGLALLPRQMFQYQTVAELAAIVDTNGEMSIPQEVVTGDIPLTPIQHWFFEENPVDPHHWNQAIILEVQQPLNFTWLRQALDKIIIHHDGLRSYYPTPTLPMHWGGREISNLPPSQGRIKRSEEISDLPPMHRGIKGGDSTSVYTPYIDLSELAVVAPDKVQKAIATYADDLQASFDLNKPPLMRVAYFNLGGQQRVDAKRLLARDRLLIIIHHLIVDGISWRILLEDLQSAYQQLCQKQEIQLPPKTTSFQQWAIQLRDYAQTANLQPALDYWTSPSWQQVTSLPIDDPQSYNTMADVDTYSVSLSYQDTQALLQQVPAAYHTQINDVLLTALVLAFHSWSGDRHLLVELEGHGREDLFPTMNLSRTVGWFTSLFPVFLNIDASSELGDSLKTIKEQLRQVPDRGISYGLLRYLASPTIQAKLRAVPSPQVRFNYLGQSDQIFDQSSLFIPARESVGHSRSQRGTRNTLIEINSIVTGGQLRFDWFYSRTLHQQQTIATLAENYQTKLRSLIQHCLSPNANGFTPSDFPQMQLTQAELDKLLADI</sequence>
<dbReference type="Pfam" id="PF13193">
    <property type="entry name" value="AMP-binding_C"/>
    <property type="match status" value="2"/>
</dbReference>
<dbReference type="InterPro" id="IPR009081">
    <property type="entry name" value="PP-bd_ACP"/>
</dbReference>
<dbReference type="InterPro" id="IPR023213">
    <property type="entry name" value="CAT-like_dom_sf"/>
</dbReference>
<dbReference type="InterPro" id="IPR006162">
    <property type="entry name" value="Ppantetheine_attach_site"/>
</dbReference>
<dbReference type="InterPro" id="IPR036736">
    <property type="entry name" value="ACP-like_sf"/>
</dbReference>
<dbReference type="SUPFAM" id="SSF56801">
    <property type="entry name" value="Acetyl-CoA synthetase-like"/>
    <property type="match status" value="3"/>
</dbReference>
<dbReference type="SMART" id="SM00823">
    <property type="entry name" value="PKS_PP"/>
    <property type="match status" value="2"/>
</dbReference>
<evidence type="ECO:0000313" key="8">
    <source>
        <dbReference type="EMBL" id="MCC5602614.1"/>
    </source>
</evidence>
<dbReference type="Gene3D" id="3.30.559.10">
    <property type="entry name" value="Chloramphenicol acetyltransferase-like domain"/>
    <property type="match status" value="3"/>
</dbReference>
<dbReference type="Proteomes" id="UP001199525">
    <property type="component" value="Unassembled WGS sequence"/>
</dbReference>
<evidence type="ECO:0000256" key="4">
    <source>
        <dbReference type="ARBA" id="ARBA00022737"/>
    </source>
</evidence>
<feature type="domain" description="Carrier" evidence="7">
    <location>
        <begin position="2250"/>
        <end position="2324"/>
    </location>
</feature>
<comment type="caution">
    <text evidence="8">The sequence shown here is derived from an EMBL/GenBank/DDBJ whole genome shotgun (WGS) entry which is preliminary data.</text>
</comment>
<keyword evidence="3" id="KW-0597">Phosphoprotein</keyword>
<evidence type="ECO:0000256" key="6">
    <source>
        <dbReference type="SAM" id="MobiDB-lite"/>
    </source>
</evidence>
<dbReference type="PANTHER" id="PTHR45527:SF1">
    <property type="entry name" value="FATTY ACID SYNTHASE"/>
    <property type="match status" value="1"/>
</dbReference>
<dbReference type="SUPFAM" id="SSF47336">
    <property type="entry name" value="ACP-like"/>
    <property type="match status" value="2"/>
</dbReference>
<dbReference type="Gene3D" id="3.40.50.980">
    <property type="match status" value="4"/>
</dbReference>
<keyword evidence="5" id="KW-0045">Antibiotic biosynthesis</keyword>
<evidence type="ECO:0000259" key="7">
    <source>
        <dbReference type="PROSITE" id="PS50075"/>
    </source>
</evidence>
<dbReference type="InterPro" id="IPR010071">
    <property type="entry name" value="AA_adenyl_dom"/>
</dbReference>
<keyword evidence="9" id="KW-1185">Reference proteome</keyword>
<evidence type="ECO:0000256" key="2">
    <source>
        <dbReference type="ARBA" id="ARBA00022450"/>
    </source>
</evidence>
<feature type="domain" description="Carrier" evidence="7">
    <location>
        <begin position="1037"/>
        <end position="1112"/>
    </location>
</feature>
<dbReference type="NCBIfam" id="TIGR01720">
    <property type="entry name" value="NRPS-para261"/>
    <property type="match status" value="1"/>
</dbReference>
<evidence type="ECO:0000256" key="3">
    <source>
        <dbReference type="ARBA" id="ARBA00022553"/>
    </source>
</evidence>
<dbReference type="NCBIfam" id="TIGR01733">
    <property type="entry name" value="AA-adenyl-dom"/>
    <property type="match status" value="2"/>
</dbReference>
<protein>
    <submittedName>
        <fullName evidence="8">Amino acid adenylation domain-containing protein</fullName>
    </submittedName>
</protein>
<dbReference type="NCBIfam" id="NF003417">
    <property type="entry name" value="PRK04813.1"/>
    <property type="match status" value="4"/>
</dbReference>
<dbReference type="PROSITE" id="PS00012">
    <property type="entry name" value="PHOSPHOPANTETHEINE"/>
    <property type="match status" value="1"/>
</dbReference>
<dbReference type="Gene3D" id="2.30.38.10">
    <property type="entry name" value="Luciferase, Domain 3"/>
    <property type="match status" value="3"/>
</dbReference>
<evidence type="ECO:0000256" key="5">
    <source>
        <dbReference type="ARBA" id="ARBA00023194"/>
    </source>
</evidence>
<dbReference type="InterPro" id="IPR000873">
    <property type="entry name" value="AMP-dep_synth/lig_dom"/>
</dbReference>
<dbReference type="InterPro" id="IPR020806">
    <property type="entry name" value="PKS_PP-bd"/>
</dbReference>